<gene>
    <name evidence="4" type="primary">gpr</name>
    <name evidence="5" type="ORF">RASY3_04950</name>
</gene>
<evidence type="ECO:0000313" key="5">
    <source>
        <dbReference type="EMBL" id="EXM39294.1"/>
    </source>
</evidence>
<evidence type="ECO:0000256" key="4">
    <source>
        <dbReference type="HAMAP-Rule" id="MF_00626"/>
    </source>
</evidence>
<keyword evidence="3 4" id="KW-0865">Zymogen</keyword>
<dbReference type="GO" id="GO:0009847">
    <property type="term" value="P:spore germination"/>
    <property type="evidence" value="ECO:0007669"/>
    <property type="project" value="UniProtKB-UniRule"/>
</dbReference>
<keyword evidence="2 4" id="KW-0378">Hydrolase</keyword>
<comment type="similarity">
    <text evidence="4">Belongs to the peptidase A25 family.</text>
</comment>
<dbReference type="EMBL" id="JEOB01000002">
    <property type="protein sequence ID" value="EXM39294.1"/>
    <property type="molecule type" value="Genomic_DNA"/>
</dbReference>
<dbReference type="AlphaFoldDB" id="A0A011UF74"/>
<dbReference type="Pfam" id="PF03418">
    <property type="entry name" value="Peptidase_A25"/>
    <property type="match status" value="1"/>
</dbReference>
<evidence type="ECO:0000256" key="2">
    <source>
        <dbReference type="ARBA" id="ARBA00022801"/>
    </source>
</evidence>
<dbReference type="Proteomes" id="UP000021369">
    <property type="component" value="Unassembled WGS sequence"/>
</dbReference>
<reference evidence="5 6" key="1">
    <citation type="submission" date="2013-06" db="EMBL/GenBank/DDBJ databases">
        <title>Rumen cellulosomics: divergent fiber-degrading strategies revealed by comparative genome-wide analysis of six Ruminococcal strains.</title>
        <authorList>
            <person name="Dassa B."/>
            <person name="Borovok I."/>
            <person name="Lamed R."/>
            <person name="Flint H."/>
            <person name="Yeoman C.J."/>
            <person name="White B."/>
            <person name="Bayer E.A."/>
        </authorList>
    </citation>
    <scope>NUCLEOTIDE SEQUENCE [LARGE SCALE GENOMIC DNA]</scope>
    <source>
        <strain evidence="5 6">SY3</strain>
    </source>
</reference>
<proteinExistence type="inferred from homology"/>
<feature type="chain" id="PRO_5023220568" description="Germination protease" evidence="4">
    <location>
        <begin position="8"/>
        <end position="289"/>
    </location>
</feature>
<evidence type="ECO:0000256" key="3">
    <source>
        <dbReference type="ARBA" id="ARBA00023145"/>
    </source>
</evidence>
<dbReference type="OrthoDB" id="9777293at2"/>
<dbReference type="SUPFAM" id="SSF53163">
    <property type="entry name" value="HybD-like"/>
    <property type="match status" value="1"/>
</dbReference>
<name>A0A011UF74_RUMAL</name>
<dbReference type="GO" id="GO:0006508">
    <property type="term" value="P:proteolysis"/>
    <property type="evidence" value="ECO:0007669"/>
    <property type="project" value="UniProtKB-UniRule"/>
</dbReference>
<evidence type="ECO:0000256" key="1">
    <source>
        <dbReference type="ARBA" id="ARBA00022670"/>
    </source>
</evidence>
<comment type="PTM">
    <text evidence="4">Autoproteolytically processed. The inactive tetrameric zymogen termed p46 autoprocesses to a smaller form termed p41, which is active only during spore germination.</text>
</comment>
<keyword evidence="1 4" id="KW-0645">Protease</keyword>
<keyword evidence="6" id="KW-1185">Reference proteome</keyword>
<comment type="subunit">
    <text evidence="4">Homotetramer.</text>
</comment>
<dbReference type="GO" id="GO:0004222">
    <property type="term" value="F:metalloendopeptidase activity"/>
    <property type="evidence" value="ECO:0007669"/>
    <property type="project" value="UniProtKB-UniRule"/>
</dbReference>
<evidence type="ECO:0000313" key="6">
    <source>
        <dbReference type="Proteomes" id="UP000021369"/>
    </source>
</evidence>
<dbReference type="InterPro" id="IPR005080">
    <property type="entry name" value="Peptidase_A25"/>
</dbReference>
<dbReference type="HAMAP" id="MF_00626">
    <property type="entry name" value="Germination_prot"/>
    <property type="match status" value="1"/>
</dbReference>
<dbReference type="InterPro" id="IPR023430">
    <property type="entry name" value="Pept_HybD-like_dom_sf"/>
</dbReference>
<dbReference type="NCBIfam" id="TIGR01441">
    <property type="entry name" value="GPR"/>
    <property type="match status" value="1"/>
</dbReference>
<protein>
    <recommendedName>
        <fullName evidence="4">Germination protease</fullName>
        <ecNumber evidence="4">3.4.24.78</ecNumber>
    </recommendedName>
    <alternativeName>
        <fullName evidence="4">GPR endopeptidase</fullName>
    </alternativeName>
    <alternativeName>
        <fullName evidence="4">Germination proteinase</fullName>
    </alternativeName>
    <alternativeName>
        <fullName evidence="4">Spore protease</fullName>
    </alternativeName>
</protein>
<dbReference type="RefSeq" id="WP_037285711.1">
    <property type="nucleotide sequence ID" value="NZ_JEOB01000002.1"/>
</dbReference>
<comment type="caution">
    <text evidence="5">The sequence shown here is derived from an EMBL/GenBank/DDBJ whole genome shotgun (WGS) entry which is preliminary data.</text>
</comment>
<dbReference type="EC" id="3.4.24.78" evidence="4"/>
<feature type="propeptide" id="PRO_5004993676" evidence="4">
    <location>
        <begin position="1"/>
        <end position="7"/>
    </location>
</feature>
<dbReference type="Gene3D" id="3.40.50.1450">
    <property type="entry name" value="HybD-like"/>
    <property type="match status" value="1"/>
</dbReference>
<sequence>MKDPRTDLAVEAARRLSLSRDLEGVSRKIDIMSDAQLEIADITIETSAAARELCRPKGRYVTLKAIDSTFENFCPCRDSRIQTIANTLRSLAVGAERILVAGLGNRHLTADALGPLTVDKIFATRHIKRLAHELDTDELTEVSAIETGVLGQTGIESTEQIKALCEAVQPDLVIAVDALACWDLDHLGRTIQICDTGISPGSGVENSRKELSRATLGVTCIAIGVPMVVDLASAAEMIFGRPAPDGSERMTVTPGSIDKLVKSAAGYIAEGINLAFQKNMTLEELRSLS</sequence>
<dbReference type="PATRIC" id="fig|1341156.4.peg.1409"/>
<comment type="catalytic activity">
    <reaction evidence="4">
        <text>Endopeptidase action with P4 Glu or Asp, P1 preferably Glu &gt; Asp, P1' hydrophobic and P2' Ala.</text>
        <dbReference type="EC" id="3.4.24.78"/>
    </reaction>
</comment>
<organism evidence="5 6">
    <name type="scientific">Ruminococcus albus SY3</name>
    <dbReference type="NCBI Taxonomy" id="1341156"/>
    <lineage>
        <taxon>Bacteria</taxon>
        <taxon>Bacillati</taxon>
        <taxon>Bacillota</taxon>
        <taxon>Clostridia</taxon>
        <taxon>Eubacteriales</taxon>
        <taxon>Oscillospiraceae</taxon>
        <taxon>Ruminococcus</taxon>
    </lineage>
</organism>
<comment type="function">
    <text evidence="4">Initiates the rapid degradation of small, acid-soluble proteins during spore germination.</text>
</comment>
<accession>A0A011UF74</accession>